<reference evidence="2" key="1">
    <citation type="submission" date="2023-06" db="EMBL/GenBank/DDBJ databases">
        <title>Genomic analysis of the entomopathogenic nematode Steinernema hermaphroditum.</title>
        <authorList>
            <person name="Schwarz E.M."/>
            <person name="Heppert J.K."/>
            <person name="Baniya A."/>
            <person name="Schwartz H.T."/>
            <person name="Tan C.-H."/>
            <person name="Antoshechkin I."/>
            <person name="Sternberg P.W."/>
            <person name="Goodrich-Blair H."/>
            <person name="Dillman A.R."/>
        </authorList>
    </citation>
    <scope>NUCLEOTIDE SEQUENCE</scope>
    <source>
        <strain evidence="2">PS9179</strain>
        <tissue evidence="2">Whole animal</tissue>
    </source>
</reference>
<evidence type="ECO:0000313" key="3">
    <source>
        <dbReference type="Proteomes" id="UP001175271"/>
    </source>
</evidence>
<organism evidence="2 3">
    <name type="scientific">Steinernema hermaphroditum</name>
    <dbReference type="NCBI Taxonomy" id="289476"/>
    <lineage>
        <taxon>Eukaryota</taxon>
        <taxon>Metazoa</taxon>
        <taxon>Ecdysozoa</taxon>
        <taxon>Nematoda</taxon>
        <taxon>Chromadorea</taxon>
        <taxon>Rhabditida</taxon>
        <taxon>Tylenchina</taxon>
        <taxon>Panagrolaimomorpha</taxon>
        <taxon>Strongyloidoidea</taxon>
        <taxon>Steinernematidae</taxon>
        <taxon>Steinernema</taxon>
    </lineage>
</organism>
<protein>
    <submittedName>
        <fullName evidence="2">Uncharacterized protein</fullName>
    </submittedName>
</protein>
<name>A0AA39HP70_9BILA</name>
<feature type="transmembrane region" description="Helical" evidence="1">
    <location>
        <begin position="248"/>
        <end position="266"/>
    </location>
</feature>
<accession>A0AA39HP70</accession>
<dbReference type="AlphaFoldDB" id="A0AA39HP70"/>
<dbReference type="Proteomes" id="UP001175271">
    <property type="component" value="Unassembled WGS sequence"/>
</dbReference>
<feature type="transmembrane region" description="Helical" evidence="1">
    <location>
        <begin position="169"/>
        <end position="190"/>
    </location>
</feature>
<feature type="transmembrane region" description="Helical" evidence="1">
    <location>
        <begin position="131"/>
        <end position="157"/>
    </location>
</feature>
<evidence type="ECO:0000313" key="2">
    <source>
        <dbReference type="EMBL" id="KAK0408312.1"/>
    </source>
</evidence>
<sequence>MRYRIHSRGDFLNLRAERMNAERSESIAAQTRLSVARFARAAIPYRHSDCIRSTVLLSEHSPLFPMEDWELKSTEPYVFQAITVLTATFASFLHFYGGPMINIPQVDCTPVNESDLPNDTQWLTSKDSMESAVPCISLLFTSALIIAICGPVYYNLWNWVSFDKRLRRNVLTVFFICSSILLIPCVGSAVKSKEAPFMWGYYFLKALFTDVDPELVPDMFPTASFVDIDGSYKLCVSNANWFFNSMHLAVYYGIVVSIFYCIYRYVQPTPKTPGMMDLLLADDAVGDIQVEVESVIVFV</sequence>
<dbReference type="EMBL" id="JAUCMV010000003">
    <property type="protein sequence ID" value="KAK0408312.1"/>
    <property type="molecule type" value="Genomic_DNA"/>
</dbReference>
<keyword evidence="1" id="KW-0472">Membrane</keyword>
<feature type="transmembrane region" description="Helical" evidence="1">
    <location>
        <begin position="77"/>
        <end position="96"/>
    </location>
</feature>
<comment type="caution">
    <text evidence="2">The sequence shown here is derived from an EMBL/GenBank/DDBJ whole genome shotgun (WGS) entry which is preliminary data.</text>
</comment>
<proteinExistence type="predicted"/>
<keyword evidence="1" id="KW-0812">Transmembrane</keyword>
<evidence type="ECO:0000256" key="1">
    <source>
        <dbReference type="SAM" id="Phobius"/>
    </source>
</evidence>
<keyword evidence="1" id="KW-1133">Transmembrane helix</keyword>
<keyword evidence="3" id="KW-1185">Reference proteome</keyword>
<gene>
    <name evidence="2" type="ORF">QR680_003884</name>
</gene>